<evidence type="ECO:0000256" key="1">
    <source>
        <dbReference type="SAM" id="MobiDB-lite"/>
    </source>
</evidence>
<evidence type="ECO:0000313" key="4">
    <source>
        <dbReference type="Proteomes" id="UP000599074"/>
    </source>
</evidence>
<evidence type="ECO:0000256" key="2">
    <source>
        <dbReference type="SAM" id="SignalP"/>
    </source>
</evidence>
<comment type="caution">
    <text evidence="3">The sequence shown here is derived from an EMBL/GenBank/DDBJ whole genome shotgun (WGS) entry which is preliminary data.</text>
</comment>
<dbReference type="AlphaFoldDB" id="A0A8J3WXM2"/>
<feature type="chain" id="PRO_5035152136" description="Exo-alpha-sialidase" evidence="2">
    <location>
        <begin position="30"/>
        <end position="564"/>
    </location>
</feature>
<feature type="compositionally biased region" description="Basic and acidic residues" evidence="1">
    <location>
        <begin position="514"/>
        <end position="540"/>
    </location>
</feature>
<proteinExistence type="predicted"/>
<name>A0A8J3WXM2_9ACTN</name>
<evidence type="ECO:0000313" key="3">
    <source>
        <dbReference type="EMBL" id="GII20405.1"/>
    </source>
</evidence>
<feature type="signal peptide" evidence="2">
    <location>
        <begin position="1"/>
        <end position="29"/>
    </location>
</feature>
<dbReference type="CDD" id="cd15482">
    <property type="entry name" value="Sialidase_non-viral"/>
    <property type="match status" value="2"/>
</dbReference>
<organism evidence="3 4">
    <name type="scientific">Planosporangium mesophilum</name>
    <dbReference type="NCBI Taxonomy" id="689768"/>
    <lineage>
        <taxon>Bacteria</taxon>
        <taxon>Bacillati</taxon>
        <taxon>Actinomycetota</taxon>
        <taxon>Actinomycetes</taxon>
        <taxon>Micromonosporales</taxon>
        <taxon>Micromonosporaceae</taxon>
        <taxon>Planosporangium</taxon>
    </lineage>
</organism>
<protein>
    <recommendedName>
        <fullName evidence="5">Exo-alpha-sialidase</fullName>
    </recommendedName>
</protein>
<accession>A0A8J3WXM2</accession>
<feature type="region of interest" description="Disordered" evidence="1">
    <location>
        <begin position="29"/>
        <end position="71"/>
    </location>
</feature>
<reference evidence="3" key="1">
    <citation type="submission" date="2021-01" db="EMBL/GenBank/DDBJ databases">
        <title>Whole genome shotgun sequence of Planosporangium mesophilum NBRC 109066.</title>
        <authorList>
            <person name="Komaki H."/>
            <person name="Tamura T."/>
        </authorList>
    </citation>
    <scope>NUCLEOTIDE SEQUENCE</scope>
    <source>
        <strain evidence="3">NBRC 109066</strain>
    </source>
</reference>
<gene>
    <name evidence="3" type="ORF">Pme01_00020</name>
</gene>
<dbReference type="SUPFAM" id="SSF50939">
    <property type="entry name" value="Sialidases"/>
    <property type="match status" value="2"/>
</dbReference>
<feature type="compositionally biased region" description="Low complexity" evidence="1">
    <location>
        <begin position="29"/>
        <end position="59"/>
    </location>
</feature>
<sequence>MRTPKAFGTMTLTMALTLAATLAPVPATAAPSTAAPSTAAPSTAAPSTAAPSTAAPATAQPTRLSQGDPYAGCTIGATPTSVLYPGAEVEPSIAVNRRRPAQVVAAWQQDRWSDGGAHGLAGAYSSDGGRSFRRFTWPVSRCAPGGLHYERASDPWISIGPDGTVYGSALSFDGSSPRNAVVAVTSYDGGRTWRNTTEVIRDTEIAYFNDKNSVTADPVRAGSAYQVWDRFTTSPDGTRFVNGPTYLSVTRDFGRTWSAPRVIVEMAPYQQTIGNVIVGDPRTGVLYDFYTSIQYTDETASNVVFSRFEVVRSADAGRTWSRPAVVARDTGVLDTDPNTGAALRTGAGLPSPAIDPATGELYVAYEGSDFTGGAYNQIQLVHSGDGGRTWSTPVRVNRDTGTPAFTPTVAVTDSGDVGVTYYDLRTLKPGNTATLPTGTWLTVSPRGGARFGDERQIAPVFDGLRAPVAGGYFLGDYQGLAADDDTFRAVFVTTNDGGNDNRTDVRYGRFASFDRSELDRSESDRSEFDRSESGGPDERAGSAPSPRSSTPAASGGVHPLRPRR</sequence>
<dbReference type="Gene3D" id="2.120.10.10">
    <property type="match status" value="2"/>
</dbReference>
<feature type="compositionally biased region" description="Low complexity" evidence="1">
    <location>
        <begin position="541"/>
        <end position="556"/>
    </location>
</feature>
<dbReference type="Proteomes" id="UP000599074">
    <property type="component" value="Unassembled WGS sequence"/>
</dbReference>
<keyword evidence="4" id="KW-1185">Reference proteome</keyword>
<dbReference type="RefSeq" id="WP_203935350.1">
    <property type="nucleotide sequence ID" value="NZ_BOON01000001.1"/>
</dbReference>
<keyword evidence="2" id="KW-0732">Signal</keyword>
<feature type="region of interest" description="Disordered" evidence="1">
    <location>
        <begin position="514"/>
        <end position="564"/>
    </location>
</feature>
<dbReference type="EMBL" id="BOON01000001">
    <property type="protein sequence ID" value="GII20405.1"/>
    <property type="molecule type" value="Genomic_DNA"/>
</dbReference>
<dbReference type="InterPro" id="IPR036278">
    <property type="entry name" value="Sialidase_sf"/>
</dbReference>
<evidence type="ECO:0008006" key="5">
    <source>
        <dbReference type="Google" id="ProtNLM"/>
    </source>
</evidence>